<dbReference type="GO" id="GO:0004674">
    <property type="term" value="F:protein serine/threonine kinase activity"/>
    <property type="evidence" value="ECO:0007669"/>
    <property type="project" value="UniProtKB-KW"/>
</dbReference>
<dbReference type="Gene3D" id="1.10.510.10">
    <property type="entry name" value="Transferase(Phosphotransferase) domain 1"/>
    <property type="match status" value="1"/>
</dbReference>
<protein>
    <recommendedName>
        <fullName evidence="8">Protein kinase domain-containing protein</fullName>
    </recommendedName>
</protein>
<reference evidence="9 10" key="1">
    <citation type="submission" date="2017-08" db="EMBL/GenBank/DDBJ databases">
        <title>Acidophilic green algal genome provides insights into adaptation to an acidic environment.</title>
        <authorList>
            <person name="Hirooka S."/>
            <person name="Hirose Y."/>
            <person name="Kanesaki Y."/>
            <person name="Higuchi S."/>
            <person name="Fujiwara T."/>
            <person name="Onuma R."/>
            <person name="Era A."/>
            <person name="Ohbayashi R."/>
            <person name="Uzuka A."/>
            <person name="Nozaki H."/>
            <person name="Yoshikawa H."/>
            <person name="Miyagishima S.Y."/>
        </authorList>
    </citation>
    <scope>NUCLEOTIDE SEQUENCE [LARGE SCALE GENOMIC DNA]</scope>
    <source>
        <strain evidence="9 10">NIES-2499</strain>
    </source>
</reference>
<feature type="compositionally biased region" description="Polar residues" evidence="7">
    <location>
        <begin position="827"/>
        <end position="839"/>
    </location>
</feature>
<evidence type="ECO:0000256" key="1">
    <source>
        <dbReference type="ARBA" id="ARBA00022527"/>
    </source>
</evidence>
<evidence type="ECO:0000313" key="10">
    <source>
        <dbReference type="Proteomes" id="UP000232323"/>
    </source>
</evidence>
<evidence type="ECO:0000259" key="8">
    <source>
        <dbReference type="PROSITE" id="PS50011"/>
    </source>
</evidence>
<dbReference type="SUPFAM" id="SSF56112">
    <property type="entry name" value="Protein kinase-like (PK-like)"/>
    <property type="match status" value="1"/>
</dbReference>
<dbReference type="InterPro" id="IPR011009">
    <property type="entry name" value="Kinase-like_dom_sf"/>
</dbReference>
<dbReference type="GO" id="GO:0005524">
    <property type="term" value="F:ATP binding"/>
    <property type="evidence" value="ECO:0007669"/>
    <property type="project" value="UniProtKB-UniRule"/>
</dbReference>
<dbReference type="STRING" id="1157962.A0A250X5L9"/>
<evidence type="ECO:0000256" key="7">
    <source>
        <dbReference type="SAM" id="MobiDB-lite"/>
    </source>
</evidence>
<dbReference type="PROSITE" id="PS50011">
    <property type="entry name" value="PROTEIN_KINASE_DOM"/>
    <property type="match status" value="1"/>
</dbReference>
<dbReference type="PROSITE" id="PS00108">
    <property type="entry name" value="PROTEIN_KINASE_ST"/>
    <property type="match status" value="1"/>
</dbReference>
<name>A0A250X5L9_9CHLO</name>
<dbReference type="PROSITE" id="PS00107">
    <property type="entry name" value="PROTEIN_KINASE_ATP"/>
    <property type="match status" value="1"/>
</dbReference>
<evidence type="ECO:0000256" key="2">
    <source>
        <dbReference type="ARBA" id="ARBA00022679"/>
    </source>
</evidence>
<feature type="region of interest" description="Disordered" evidence="7">
    <location>
        <begin position="827"/>
        <end position="852"/>
    </location>
</feature>
<dbReference type="Proteomes" id="UP000232323">
    <property type="component" value="Unassembled WGS sequence"/>
</dbReference>
<keyword evidence="10" id="KW-1185">Reference proteome</keyword>
<keyword evidence="5 6" id="KW-0067">ATP-binding</keyword>
<dbReference type="InterPro" id="IPR000719">
    <property type="entry name" value="Prot_kinase_dom"/>
</dbReference>
<keyword evidence="2" id="KW-0808">Transferase</keyword>
<dbReference type="SMART" id="SM00220">
    <property type="entry name" value="S_TKc"/>
    <property type="match status" value="1"/>
</dbReference>
<evidence type="ECO:0000256" key="3">
    <source>
        <dbReference type="ARBA" id="ARBA00022741"/>
    </source>
</evidence>
<evidence type="ECO:0000313" key="9">
    <source>
        <dbReference type="EMBL" id="GAX78336.1"/>
    </source>
</evidence>
<keyword evidence="3 6" id="KW-0547">Nucleotide-binding</keyword>
<dbReference type="InterPro" id="IPR008271">
    <property type="entry name" value="Ser/Thr_kinase_AS"/>
</dbReference>
<dbReference type="Gene3D" id="3.30.200.20">
    <property type="entry name" value="Phosphorylase Kinase, domain 1"/>
    <property type="match status" value="1"/>
</dbReference>
<evidence type="ECO:0000256" key="5">
    <source>
        <dbReference type="ARBA" id="ARBA00022840"/>
    </source>
</evidence>
<dbReference type="InterPro" id="IPR017441">
    <property type="entry name" value="Protein_kinase_ATP_BS"/>
</dbReference>
<evidence type="ECO:0000256" key="4">
    <source>
        <dbReference type="ARBA" id="ARBA00022777"/>
    </source>
</evidence>
<gene>
    <name evidence="9" type="ORF">CEUSTIGMA_g5778.t1</name>
</gene>
<sequence length="1156" mass="127020">MTVTSVLGSALADFTPMYSLTHWALSMPIYMYLDMSQALGSAASNPCVNNTIIGAPTTCPTWTAALMLQYLIKRGLSFALLGLVSGVGSSLLFLDSRRQTGSSNTTNKRSPGLQPKHLSTIFRSHTVYCCRDEGEKTGHCNQHEELMTRESSGLLQHDVSGPTLSRTLPFQSFGIISRRSFFFIPISISCYDAIISILYKQGCYVDDMLFFLAQSVHSLQSQHPAILQFLMLVPVIVYYAFRLCAARLFSSELTSISRISPEEWMIALVFYFLIGRCTLDMDLASFLDFCARSARSASSAASISFSINRKPHSTLSEMLDSVRDLVKNKTSAGCPLSQNAGFCRTSVSSQQLPSDPTTNCSPAAPVAGRAAGHTYAWQPTTIIAQALRCSGYYYHGRTAPDNGQRLLQSQQAISAGTTIAVEDYCSPSERPLEAVEKLHEQLKYLDTIGEGSFGRVYLGLWQGNLVAVKEHVMSPDMTDLEKHERMALMEVVVSSSLSHPNIIQTYTYGISSLQLDTPASNTGNMKHYMQNLVEEKVLDHPADPPSLNSQKDKEALKVQIVMELCECGNLRDLLQNGVFKTRLSVNYRAVLDVALDVARGMAHLHSMGLVHSDLKASNILIRKDPYGLGGPDDLGIIAKISDFGLTLKIDSGNGTHTHVSGEHCCGTLSHMAPEVLKEGRQSMAADVYSFGILLWELLSGGKAYKEVPNVLLGRKVVEEGYRPEFPPWAPEQYISLAKCCWNQQPSFRPDFQHILLVLSNLRASQGGLTKELQVKASHIIRDRLNSALDTPSEKTTSMIILNSLAYCSSVSTPPGSWNVQKQQQIPTTHSVSDGTSCNRNQRRQRTFQPAASERSQFLIAKQHYSRMLKSGSPSRFPGSGPVVKRGSAEGELYSKKCRVHQNNKRGNSRVEGHEPFRTMLKDADNSLCSSAPQVKCPVIVPHHEYPSQQQRLEVPEEIIKSSGLTMTINENCSVVRQVLGYDWMLGPNNAASARPQNVNHDQGEVSSIIAGLLSTSTIIDAGTTFETYLDKMQPQRSHKAIKQHQFEASSSLPHVGHHINSSAACHHEDPAAHHKGEATLMALQKQHVLLADEGNEDGGAAGREGSKLVGHQDGNIEYNAVKAVISAEQGRGNLFTHLCDHHEDDSCSSHILRILS</sequence>
<organism evidence="9 10">
    <name type="scientific">Chlamydomonas eustigma</name>
    <dbReference type="NCBI Taxonomy" id="1157962"/>
    <lineage>
        <taxon>Eukaryota</taxon>
        <taxon>Viridiplantae</taxon>
        <taxon>Chlorophyta</taxon>
        <taxon>core chlorophytes</taxon>
        <taxon>Chlorophyceae</taxon>
        <taxon>CS clade</taxon>
        <taxon>Chlamydomonadales</taxon>
        <taxon>Chlamydomonadaceae</taxon>
        <taxon>Chlamydomonas</taxon>
    </lineage>
</organism>
<dbReference type="CDD" id="cd13999">
    <property type="entry name" value="STKc_MAP3K-like"/>
    <property type="match status" value="1"/>
</dbReference>
<feature type="domain" description="Protein kinase" evidence="8">
    <location>
        <begin position="442"/>
        <end position="761"/>
    </location>
</feature>
<dbReference type="PANTHER" id="PTHR44329:SF214">
    <property type="entry name" value="PROTEIN KINASE DOMAIN-CONTAINING PROTEIN"/>
    <property type="match status" value="1"/>
</dbReference>
<evidence type="ECO:0000256" key="6">
    <source>
        <dbReference type="PROSITE-ProRule" id="PRU10141"/>
    </source>
</evidence>
<dbReference type="Pfam" id="PF07714">
    <property type="entry name" value="PK_Tyr_Ser-Thr"/>
    <property type="match status" value="2"/>
</dbReference>
<dbReference type="InterPro" id="IPR051681">
    <property type="entry name" value="Ser/Thr_Kinases-Pseudokinases"/>
</dbReference>
<comment type="caution">
    <text evidence="9">The sequence shown here is derived from an EMBL/GenBank/DDBJ whole genome shotgun (WGS) entry which is preliminary data.</text>
</comment>
<dbReference type="AlphaFoldDB" id="A0A250X5L9"/>
<dbReference type="InterPro" id="IPR001245">
    <property type="entry name" value="Ser-Thr/Tyr_kinase_cat_dom"/>
</dbReference>
<feature type="binding site" evidence="6">
    <location>
        <position position="469"/>
    </location>
    <ligand>
        <name>ATP</name>
        <dbReference type="ChEBI" id="CHEBI:30616"/>
    </ligand>
</feature>
<accession>A0A250X5L9</accession>
<dbReference type="EMBL" id="BEGY01000031">
    <property type="protein sequence ID" value="GAX78336.1"/>
    <property type="molecule type" value="Genomic_DNA"/>
</dbReference>
<dbReference type="PANTHER" id="PTHR44329">
    <property type="entry name" value="SERINE/THREONINE-PROTEIN KINASE TNNI3K-RELATED"/>
    <property type="match status" value="1"/>
</dbReference>
<proteinExistence type="predicted"/>
<keyword evidence="1" id="KW-0723">Serine/threonine-protein kinase</keyword>
<keyword evidence="4" id="KW-0418">Kinase</keyword>
<dbReference type="OrthoDB" id="4062651at2759"/>